<comment type="caution">
    <text evidence="2">The sequence shown here is derived from an EMBL/GenBank/DDBJ whole genome shotgun (WGS) entry which is preliminary data.</text>
</comment>
<evidence type="ECO:0000313" key="3">
    <source>
        <dbReference type="Proteomes" id="UP000215902"/>
    </source>
</evidence>
<sequence>MKPRIIATTQAPELQQQEQQEQKNSSEATSASLAMVDFPRPSPVRISLGGRSSGGSYPLPGGGRLKLIDGGGNGGGGKHRSGGGASTSTLTVSAVPTAGLAGRSPPLQEQELLASPVYQVELANMRQGQRYRLALTLPVLRRPLPSQPPTQHLRLVGRPSDQPATSDSDDSESWTTMEVTEEDNKSITCIVTASGIYVAILSPLSETFQVSPNGALLNLKLDPIVSVRIPKRGCSEALDCCFSIIPFSDERLTLARRKHPSQTMDIRSLSPVYNFNYPGGEFKRPITLKLPLPQWLLSSGDSAGAPASAADSASVTIFYQPRPGLAEPWRILDPGSSLKLTKNSISFEARHLTRYCFASVSPTKVQRASLAMPLLCSWNTAMEGEILLFAKLEDRRWRLCVDCAPRNEIVERISDRVQAKGWLFLQSLQLQQQQQQQQEQQFSSFRRRPNSRRQADVGEEIRRGAVRLRNGAIFIVRLAGSSDLALCQETETDNGPVAAVENCLRQVLVQYHQLLSDAPAIYRLVPTERCHTVATDFFDYKLQQQRQQQADLDSGNRAADSAQENETINFKSQISVLYESGDLVSEHEIVLSFDAVKTYLGLRPPTPPPPPTPTPPPSPPPPTQRGSTATAGAATIKRIPTLPRLRLRVNELDAAQARIESFQRLTAPRRHLQAPTSTRESKALSVRSLQTLSEHVRQGLTLAVHLSLPRAPSRVSVSMYYRPEVPPVWPASPTRS</sequence>
<feature type="compositionally biased region" description="Pro residues" evidence="1">
    <location>
        <begin position="604"/>
        <end position="623"/>
    </location>
</feature>
<feature type="compositionally biased region" description="Low complexity" evidence="1">
    <location>
        <begin position="47"/>
        <end position="59"/>
    </location>
</feature>
<protein>
    <submittedName>
        <fullName evidence="2">Uncharacterized protein</fullName>
    </submittedName>
</protein>
<evidence type="ECO:0000256" key="1">
    <source>
        <dbReference type="SAM" id="MobiDB-lite"/>
    </source>
</evidence>
<dbReference type="OrthoDB" id="6283740at2759"/>
<proteinExistence type="predicted"/>
<dbReference type="Gene3D" id="2.60.220.30">
    <property type="match status" value="1"/>
</dbReference>
<feature type="region of interest" description="Disordered" evidence="1">
    <location>
        <begin position="601"/>
        <end position="633"/>
    </location>
</feature>
<name>A0A267DB08_9PLAT</name>
<feature type="compositionally biased region" description="Gly residues" evidence="1">
    <location>
        <begin position="60"/>
        <end position="76"/>
    </location>
</feature>
<dbReference type="Proteomes" id="UP000215902">
    <property type="component" value="Unassembled WGS sequence"/>
</dbReference>
<dbReference type="AlphaFoldDB" id="A0A267DB08"/>
<feature type="compositionally biased region" description="Polar residues" evidence="1">
    <location>
        <begin position="23"/>
        <end position="32"/>
    </location>
</feature>
<dbReference type="EMBL" id="NIVC01004845">
    <property type="protein sequence ID" value="PAA46471.1"/>
    <property type="molecule type" value="Genomic_DNA"/>
</dbReference>
<feature type="region of interest" description="Disordered" evidence="1">
    <location>
        <begin position="1"/>
        <end position="88"/>
    </location>
</feature>
<gene>
    <name evidence="2" type="ORF">BOX15_Mlig000188g6</name>
</gene>
<accession>A0A267DB08</accession>
<evidence type="ECO:0000313" key="2">
    <source>
        <dbReference type="EMBL" id="PAA46471.1"/>
    </source>
</evidence>
<reference evidence="2 3" key="1">
    <citation type="submission" date="2017-06" db="EMBL/GenBank/DDBJ databases">
        <title>A platform for efficient transgenesis in Macrostomum lignano, a flatworm model organism for stem cell research.</title>
        <authorList>
            <person name="Berezikov E."/>
        </authorList>
    </citation>
    <scope>NUCLEOTIDE SEQUENCE [LARGE SCALE GENOMIC DNA]</scope>
    <source>
        <strain evidence="2">DV1</strain>
        <tissue evidence="2">Whole organism</tissue>
    </source>
</reference>
<keyword evidence="3" id="KW-1185">Reference proteome</keyword>
<feature type="region of interest" description="Disordered" evidence="1">
    <location>
        <begin position="142"/>
        <end position="175"/>
    </location>
</feature>
<organism evidence="2 3">
    <name type="scientific">Macrostomum lignano</name>
    <dbReference type="NCBI Taxonomy" id="282301"/>
    <lineage>
        <taxon>Eukaryota</taxon>
        <taxon>Metazoa</taxon>
        <taxon>Spiralia</taxon>
        <taxon>Lophotrochozoa</taxon>
        <taxon>Platyhelminthes</taxon>
        <taxon>Rhabditophora</taxon>
        <taxon>Macrostomorpha</taxon>
        <taxon>Macrostomida</taxon>
        <taxon>Macrostomidae</taxon>
        <taxon>Macrostomum</taxon>
    </lineage>
</organism>